<dbReference type="PANTHER" id="PTHR30007">
    <property type="entry name" value="PHP DOMAIN PROTEIN"/>
    <property type="match status" value="1"/>
</dbReference>
<name>A0A0K2VX15_MESPL</name>
<proteinExistence type="predicted"/>
<dbReference type="PANTHER" id="PTHR30007:SF1">
    <property type="entry name" value="BLR1914 PROTEIN"/>
    <property type="match status" value="1"/>
</dbReference>
<dbReference type="GO" id="GO:0003677">
    <property type="term" value="F:DNA binding"/>
    <property type="evidence" value="ECO:0007669"/>
    <property type="project" value="InterPro"/>
</dbReference>
<evidence type="ECO:0000259" key="1">
    <source>
        <dbReference type="Pfam" id="PF01609"/>
    </source>
</evidence>
<protein>
    <recommendedName>
        <fullName evidence="1">Transposase IS4-like domain-containing protein</fullName>
    </recommendedName>
</protein>
<dbReference type="EMBL" id="CCND01000012">
    <property type="protein sequence ID" value="CDX56243.1"/>
    <property type="molecule type" value="Genomic_DNA"/>
</dbReference>
<organism evidence="2 3">
    <name type="scientific">Mesorhizobium plurifarium</name>
    <dbReference type="NCBI Taxonomy" id="69974"/>
    <lineage>
        <taxon>Bacteria</taxon>
        <taxon>Pseudomonadati</taxon>
        <taxon>Pseudomonadota</taxon>
        <taxon>Alphaproteobacteria</taxon>
        <taxon>Hyphomicrobiales</taxon>
        <taxon>Phyllobacteriaceae</taxon>
        <taxon>Mesorhizobium</taxon>
    </lineage>
</organism>
<gene>
    <name evidence="2" type="ORF">MPL1032_20460</name>
</gene>
<feature type="domain" description="Transposase IS4-like" evidence="1">
    <location>
        <begin position="17"/>
        <end position="92"/>
    </location>
</feature>
<dbReference type="GO" id="GO:0004803">
    <property type="term" value="F:transposase activity"/>
    <property type="evidence" value="ECO:0007669"/>
    <property type="project" value="InterPro"/>
</dbReference>
<reference evidence="3" key="1">
    <citation type="submission" date="2014-08" db="EMBL/GenBank/DDBJ databases">
        <authorList>
            <person name="Edwards T."/>
        </authorList>
    </citation>
    <scope>NUCLEOTIDE SEQUENCE [LARGE SCALE GENOMIC DNA]</scope>
</reference>
<accession>A0A0K2VX15</accession>
<dbReference type="AlphaFoldDB" id="A0A0K2VX15"/>
<sequence>MAKGRCLGLADGRHLLAGTIVLADTAYDADRIRTSLREKGAFANIPPKSNRRSKPSFSKWLYRRRSLVERFFSKLKHFRRIATRYEKPAESFLAI</sequence>
<evidence type="ECO:0000313" key="2">
    <source>
        <dbReference type="EMBL" id="CDX56243.1"/>
    </source>
</evidence>
<dbReference type="Pfam" id="PF01609">
    <property type="entry name" value="DDE_Tnp_1"/>
    <property type="match status" value="1"/>
</dbReference>
<dbReference type="Proteomes" id="UP000182888">
    <property type="component" value="Unassembled WGS sequence"/>
</dbReference>
<dbReference type="GO" id="GO:0006313">
    <property type="term" value="P:DNA transposition"/>
    <property type="evidence" value="ECO:0007669"/>
    <property type="project" value="InterPro"/>
</dbReference>
<dbReference type="InterPro" id="IPR002559">
    <property type="entry name" value="Transposase_11"/>
</dbReference>
<evidence type="ECO:0000313" key="3">
    <source>
        <dbReference type="Proteomes" id="UP000182888"/>
    </source>
</evidence>